<dbReference type="GO" id="GO:0016102">
    <property type="term" value="P:diterpenoid biosynthetic process"/>
    <property type="evidence" value="ECO:0007669"/>
    <property type="project" value="InterPro"/>
</dbReference>
<dbReference type="CDD" id="cd00684">
    <property type="entry name" value="Terpene_cyclase_plant_C1"/>
    <property type="match status" value="1"/>
</dbReference>
<comment type="cofactor">
    <cofactor evidence="1">
        <name>Mg(2+)</name>
        <dbReference type="ChEBI" id="CHEBI:18420"/>
    </cofactor>
</comment>
<keyword evidence="2" id="KW-0479">Metal-binding</keyword>
<dbReference type="Gene3D" id="1.50.10.130">
    <property type="entry name" value="Terpene synthase, N-terminal domain"/>
    <property type="match status" value="1"/>
</dbReference>
<protein>
    <submittedName>
        <fullName evidence="6">Uncharacterized protein</fullName>
    </submittedName>
</protein>
<gene>
    <name evidence="6" type="ORF">Cgig2_023414</name>
</gene>
<dbReference type="AlphaFoldDB" id="A0A9Q1K4A8"/>
<name>A0A9Q1K4A8_9CARY</name>
<comment type="caution">
    <text evidence="6">The sequence shown here is derived from an EMBL/GenBank/DDBJ whole genome shotgun (WGS) entry which is preliminary data.</text>
</comment>
<evidence type="ECO:0000256" key="2">
    <source>
        <dbReference type="ARBA" id="ARBA00022723"/>
    </source>
</evidence>
<dbReference type="PANTHER" id="PTHR31225">
    <property type="entry name" value="OS04G0344100 PROTEIN-RELATED"/>
    <property type="match status" value="1"/>
</dbReference>
<dbReference type="Pfam" id="PF01397">
    <property type="entry name" value="Terpene_synth"/>
    <property type="match status" value="1"/>
</dbReference>
<keyword evidence="7" id="KW-1185">Reference proteome</keyword>
<dbReference type="InterPro" id="IPR036965">
    <property type="entry name" value="Terpene_synth_N_sf"/>
</dbReference>
<dbReference type="Proteomes" id="UP001153076">
    <property type="component" value="Unassembled WGS sequence"/>
</dbReference>
<evidence type="ECO:0000256" key="1">
    <source>
        <dbReference type="ARBA" id="ARBA00001946"/>
    </source>
</evidence>
<dbReference type="InterPro" id="IPR008949">
    <property type="entry name" value="Isoprenoid_synthase_dom_sf"/>
</dbReference>
<dbReference type="GO" id="GO:0000287">
    <property type="term" value="F:magnesium ion binding"/>
    <property type="evidence" value="ECO:0007669"/>
    <property type="project" value="InterPro"/>
</dbReference>
<dbReference type="InterPro" id="IPR008930">
    <property type="entry name" value="Terpenoid_cyclase/PrenylTrfase"/>
</dbReference>
<reference evidence="6" key="1">
    <citation type="submission" date="2022-04" db="EMBL/GenBank/DDBJ databases">
        <title>Carnegiea gigantea Genome sequencing and assembly v2.</title>
        <authorList>
            <person name="Copetti D."/>
            <person name="Sanderson M.J."/>
            <person name="Burquez A."/>
            <person name="Wojciechowski M.F."/>
        </authorList>
    </citation>
    <scope>NUCLEOTIDE SEQUENCE</scope>
    <source>
        <strain evidence="6">SGP5-SGP5p</strain>
        <tissue evidence="6">Aerial part</tissue>
    </source>
</reference>
<evidence type="ECO:0000259" key="4">
    <source>
        <dbReference type="Pfam" id="PF01397"/>
    </source>
</evidence>
<dbReference type="InterPro" id="IPR005630">
    <property type="entry name" value="Terpene_synthase_metal-bd"/>
</dbReference>
<dbReference type="SUPFAM" id="SSF48239">
    <property type="entry name" value="Terpenoid cyclases/Protein prenyltransferases"/>
    <property type="match status" value="1"/>
</dbReference>
<dbReference type="OrthoDB" id="1877784at2759"/>
<dbReference type="SUPFAM" id="SSF48576">
    <property type="entry name" value="Terpenoid synthases"/>
    <property type="match status" value="2"/>
</dbReference>
<evidence type="ECO:0000259" key="5">
    <source>
        <dbReference type="Pfam" id="PF03936"/>
    </source>
</evidence>
<evidence type="ECO:0000256" key="3">
    <source>
        <dbReference type="ARBA" id="ARBA00023239"/>
    </source>
</evidence>
<organism evidence="6 7">
    <name type="scientific">Carnegiea gigantea</name>
    <dbReference type="NCBI Taxonomy" id="171969"/>
    <lineage>
        <taxon>Eukaryota</taxon>
        <taxon>Viridiplantae</taxon>
        <taxon>Streptophyta</taxon>
        <taxon>Embryophyta</taxon>
        <taxon>Tracheophyta</taxon>
        <taxon>Spermatophyta</taxon>
        <taxon>Magnoliopsida</taxon>
        <taxon>eudicotyledons</taxon>
        <taxon>Gunneridae</taxon>
        <taxon>Pentapetalae</taxon>
        <taxon>Caryophyllales</taxon>
        <taxon>Cactineae</taxon>
        <taxon>Cactaceae</taxon>
        <taxon>Cactoideae</taxon>
        <taxon>Echinocereeae</taxon>
        <taxon>Carnegiea</taxon>
    </lineage>
</organism>
<keyword evidence="3" id="KW-0456">Lyase</keyword>
<proteinExistence type="predicted"/>
<dbReference type="InterPro" id="IPR050148">
    <property type="entry name" value="Terpene_synthase-like"/>
</dbReference>
<feature type="domain" description="Terpene synthase metal-binding" evidence="5">
    <location>
        <begin position="366"/>
        <end position="494"/>
    </location>
</feature>
<feature type="domain" description="Terpene synthase metal-binding" evidence="5">
    <location>
        <begin position="208"/>
        <end position="309"/>
    </location>
</feature>
<dbReference type="InterPro" id="IPR001906">
    <property type="entry name" value="Terpene_synth_N"/>
</dbReference>
<dbReference type="FunFam" id="1.50.10.130:FF:000001">
    <property type="entry name" value="Isoprene synthase, chloroplastic"/>
    <property type="match status" value="1"/>
</dbReference>
<sequence length="552" mass="63563">MEKEVEELNEVVKMELLGSSNKPKEQLELIDAMERLGVAYHFEQEIEEALLQLNAIKHDQEDLYHVSLRFRILRQHGFHVSSDVFKRFKDDKGGYKGEVEGILSLYEACHVRIQGDNILDDAAEFTTAYLKSVVKELRPPLAEQVAHALHQPLHRGMTQVEARQQIAFYEHKALHSTNLLRFAKLDFNLLQSLHQMELTEVARWWKRVHSKMPYTRDRSVEAYFWALGTYYEPQYSFARKILTKVVLLTQLLDDTYDAYGTIQTLDLLTHAIDRFSGNIVAWLSCQKISDVVVKHFLKLSTVLSKIWPKKGGHTAYNMQKNRQMAQLPVRSAQKLEGVDLKAAAQRLLLYSGPSLVRDPLLYFLLGLMKRSSLAWLQEAKWCHEKYVPTYDEYMEVALESIGHVVGIVGSYLGMGEIATEEAFEWICQTPMPKLVKASDIILRLMNDMGGHEFEQSSRNHVTSSVQCYMKQHGIKDDKQTYEALEKLVEDAWKDVNQAMLKPYKVPKPCLDRLLNLARVPNVMYKARTDGYTLVNDTIMHKVSSVLIHPIPL</sequence>
<feature type="domain" description="Terpene synthase N-terminal" evidence="4">
    <location>
        <begin position="1"/>
        <end position="149"/>
    </location>
</feature>
<dbReference type="PANTHER" id="PTHR31225:SF221">
    <property type="entry name" value="(-)-GERMACRENE D SYNTHASE"/>
    <property type="match status" value="1"/>
</dbReference>
<dbReference type="EMBL" id="JAKOGI010000355">
    <property type="protein sequence ID" value="KAJ8436239.1"/>
    <property type="molecule type" value="Genomic_DNA"/>
</dbReference>
<dbReference type="InterPro" id="IPR044814">
    <property type="entry name" value="Terpene_cyclase_plant_C1"/>
</dbReference>
<dbReference type="Gene3D" id="1.10.600.10">
    <property type="entry name" value="Farnesyl Diphosphate Synthase"/>
    <property type="match status" value="2"/>
</dbReference>
<dbReference type="Pfam" id="PF03936">
    <property type="entry name" value="Terpene_synth_C"/>
    <property type="match status" value="2"/>
</dbReference>
<dbReference type="GO" id="GO:0010333">
    <property type="term" value="F:terpene synthase activity"/>
    <property type="evidence" value="ECO:0007669"/>
    <property type="project" value="InterPro"/>
</dbReference>
<accession>A0A9Q1K4A8</accession>
<evidence type="ECO:0000313" key="6">
    <source>
        <dbReference type="EMBL" id="KAJ8436239.1"/>
    </source>
</evidence>
<evidence type="ECO:0000313" key="7">
    <source>
        <dbReference type="Proteomes" id="UP001153076"/>
    </source>
</evidence>